<dbReference type="InterPro" id="IPR001412">
    <property type="entry name" value="aa-tRNA-synth_I_CS"/>
</dbReference>
<comment type="catalytic activity">
    <reaction evidence="9 11">
        <text>tRNA(Tyr) + L-tyrosine + ATP = L-tyrosyl-tRNA(Tyr) + AMP + diphosphate + H(+)</text>
        <dbReference type="Rhea" id="RHEA:10220"/>
        <dbReference type="Rhea" id="RHEA-COMP:9706"/>
        <dbReference type="Rhea" id="RHEA-COMP:9707"/>
        <dbReference type="ChEBI" id="CHEBI:15378"/>
        <dbReference type="ChEBI" id="CHEBI:30616"/>
        <dbReference type="ChEBI" id="CHEBI:33019"/>
        <dbReference type="ChEBI" id="CHEBI:58315"/>
        <dbReference type="ChEBI" id="CHEBI:78442"/>
        <dbReference type="ChEBI" id="CHEBI:78536"/>
        <dbReference type="ChEBI" id="CHEBI:456215"/>
        <dbReference type="EC" id="6.1.1.1"/>
    </reaction>
</comment>
<evidence type="ECO:0000256" key="7">
    <source>
        <dbReference type="ARBA" id="ARBA00022917"/>
    </source>
</evidence>
<dbReference type="FunFam" id="3.40.50.620:FF:000008">
    <property type="entry name" value="Tyrosine--tRNA ligase"/>
    <property type="match status" value="1"/>
</dbReference>
<organism evidence="12">
    <name type="scientific">Marinomonas sp. (strain MWYL1)</name>
    <dbReference type="NCBI Taxonomy" id="400668"/>
    <lineage>
        <taxon>Bacteria</taxon>
        <taxon>Pseudomonadati</taxon>
        <taxon>Pseudomonadota</taxon>
        <taxon>Gammaproteobacteria</taxon>
        <taxon>Oceanospirillales</taxon>
        <taxon>Oceanospirillaceae</taxon>
        <taxon>Marinomonas</taxon>
    </lineage>
</organism>
<evidence type="ECO:0000256" key="11">
    <source>
        <dbReference type="HAMAP-Rule" id="MF_02006"/>
    </source>
</evidence>
<keyword evidence="3 11" id="KW-0436">Ligase</keyword>
<evidence type="ECO:0000256" key="2">
    <source>
        <dbReference type="ARBA" id="ARBA00022490"/>
    </source>
</evidence>
<sequence>MLKYDKLTRIWIKIMTVSSKDLLNDLQARGLIAQMTAEDELKKHLDGGSRTLYCGFDPTADSLHLGHLVPLLVLKRFQDAGHNPIALVGGATGLIGDPSFKAAERQLNTSDVVASWAEKIRGQVSQFVKFDNVPNPARVVNNLDWAGEMSVLDFLRDIGKHFSVNAMINKESVQQRLNREGAGISFTEFSYALLQGMDFAELNRAYDCTLQIGGSDQWGNIVGGIDLSRRQNQSQTFGLTVPLVTKSDGTKFGKTESGAVWLDSSKTSQYAFYQFWMNTADADVYKFLKFFTFLDLAEIDAIEKADKESGGKPQAQAILAREATKLVHGEEGLQAAERITNALFSGEADQLSEQDLEQIQLDGLPSSSLAGIDLVETPLTSLMADAGLAASGKQVKDALQRDSVFVNGVAKGLNDNMSAADIFTTTNGYFGKYFLVKLGKKKHHLFVL</sequence>
<gene>
    <name evidence="11" type="primary">tyrS</name>
    <name evidence="12" type="ordered locus">Mmwyl1_1071</name>
</gene>
<dbReference type="PROSITE" id="PS00178">
    <property type="entry name" value="AA_TRNA_LIGASE_I"/>
    <property type="match status" value="1"/>
</dbReference>
<accession>A6VU73</accession>
<feature type="binding site" evidence="11">
    <location>
        <position position="195"/>
    </location>
    <ligand>
        <name>L-tyrosine</name>
        <dbReference type="ChEBI" id="CHEBI:58315"/>
    </ligand>
</feature>
<dbReference type="GO" id="GO:0005524">
    <property type="term" value="F:ATP binding"/>
    <property type="evidence" value="ECO:0007669"/>
    <property type="project" value="UniProtKB-UniRule"/>
</dbReference>
<keyword evidence="7 11" id="KW-0648">Protein biosynthesis</keyword>
<dbReference type="InterPro" id="IPR014729">
    <property type="entry name" value="Rossmann-like_a/b/a_fold"/>
</dbReference>
<dbReference type="GO" id="GO:0003723">
    <property type="term" value="F:RNA binding"/>
    <property type="evidence" value="ECO:0007669"/>
    <property type="project" value="UniProtKB-KW"/>
</dbReference>
<name>A6VU73_MARMS</name>
<keyword evidence="6" id="KW-0694">RNA-binding</keyword>
<dbReference type="GO" id="GO:0006437">
    <property type="term" value="P:tyrosyl-tRNA aminoacylation"/>
    <property type="evidence" value="ECO:0007669"/>
    <property type="project" value="UniProtKB-UniRule"/>
</dbReference>
<keyword evidence="8 11" id="KW-0030">Aminoacyl-tRNA synthetase</keyword>
<dbReference type="HAMAP" id="MF_02006">
    <property type="entry name" value="Tyr_tRNA_synth_type1"/>
    <property type="match status" value="1"/>
</dbReference>
<keyword evidence="2 11" id="KW-0963">Cytoplasm</keyword>
<dbReference type="InterPro" id="IPR024107">
    <property type="entry name" value="Tyr-tRNA-ligase_bac_1"/>
</dbReference>
<dbReference type="SUPFAM" id="SSF55174">
    <property type="entry name" value="Alpha-L RNA-binding motif"/>
    <property type="match status" value="1"/>
</dbReference>
<dbReference type="InterPro" id="IPR002305">
    <property type="entry name" value="aa-tRNA-synth_Ic"/>
</dbReference>
<evidence type="ECO:0000256" key="1">
    <source>
        <dbReference type="ARBA" id="ARBA00004496"/>
    </source>
</evidence>
<evidence type="ECO:0000256" key="5">
    <source>
        <dbReference type="ARBA" id="ARBA00022840"/>
    </source>
</evidence>
<evidence type="ECO:0000256" key="4">
    <source>
        <dbReference type="ARBA" id="ARBA00022741"/>
    </source>
</evidence>
<dbReference type="Gene3D" id="1.10.240.10">
    <property type="entry name" value="Tyrosyl-Transfer RNA Synthetase"/>
    <property type="match status" value="1"/>
</dbReference>
<dbReference type="Gene3D" id="3.40.50.620">
    <property type="entry name" value="HUPs"/>
    <property type="match status" value="1"/>
</dbReference>
<evidence type="ECO:0000256" key="9">
    <source>
        <dbReference type="ARBA" id="ARBA00048248"/>
    </source>
</evidence>
<reference evidence="12" key="1">
    <citation type="submission" date="2007-06" db="EMBL/GenBank/DDBJ databases">
        <title>Complete sequence of Marinomonas sp. MWYL1.</title>
        <authorList>
            <consortium name="US DOE Joint Genome Institute"/>
            <person name="Copeland A."/>
            <person name="Lucas S."/>
            <person name="Lapidus A."/>
            <person name="Barry K."/>
            <person name="Glavina del Rio T."/>
            <person name="Dalin E."/>
            <person name="Tice H."/>
            <person name="Pitluck S."/>
            <person name="Kiss H."/>
            <person name="Brettin T."/>
            <person name="Bruce D."/>
            <person name="Detter J.C."/>
            <person name="Han C."/>
            <person name="Schmutz J."/>
            <person name="Larimer F."/>
            <person name="Land M."/>
            <person name="Hauser L."/>
            <person name="Kyrpides N."/>
            <person name="Kim E."/>
            <person name="Johnston A.W.B."/>
            <person name="Todd J.D."/>
            <person name="Rogers R."/>
            <person name="Wexler M."/>
            <person name="Bond P.L."/>
            <person name="Li Y."/>
            <person name="Richardson P."/>
        </authorList>
    </citation>
    <scope>NUCLEOTIDE SEQUENCE [LARGE SCALE GENOMIC DNA]</scope>
    <source>
        <strain evidence="12">MWYL1</strain>
    </source>
</reference>
<evidence type="ECO:0000256" key="10">
    <source>
        <dbReference type="ARBA" id="ARBA00060965"/>
    </source>
</evidence>
<dbReference type="GO" id="GO:0005829">
    <property type="term" value="C:cytosol"/>
    <property type="evidence" value="ECO:0007669"/>
    <property type="project" value="TreeGrafter"/>
</dbReference>
<dbReference type="InterPro" id="IPR002307">
    <property type="entry name" value="Tyr-tRNA-ligase"/>
</dbReference>
<evidence type="ECO:0000256" key="6">
    <source>
        <dbReference type="ARBA" id="ARBA00022884"/>
    </source>
</evidence>
<dbReference type="GO" id="GO:0042803">
    <property type="term" value="F:protein homodimerization activity"/>
    <property type="evidence" value="ECO:0007669"/>
    <property type="project" value="UniProtKB-ARBA"/>
</dbReference>
<feature type="binding site" evidence="11">
    <location>
        <position position="254"/>
    </location>
    <ligand>
        <name>ATP</name>
        <dbReference type="ChEBI" id="CHEBI:30616"/>
    </ligand>
</feature>
<protein>
    <recommendedName>
        <fullName evidence="11">Tyrosine--tRNA ligase</fullName>
        <ecNumber evidence="11">6.1.1.1</ecNumber>
    </recommendedName>
    <alternativeName>
        <fullName evidence="11">Tyrosyl-tRNA synthetase</fullName>
        <shortName evidence="11">TyrRS</shortName>
    </alternativeName>
</protein>
<evidence type="ECO:0000256" key="3">
    <source>
        <dbReference type="ARBA" id="ARBA00022598"/>
    </source>
</evidence>
<dbReference type="InterPro" id="IPR024088">
    <property type="entry name" value="Tyr-tRNA-ligase_bac-type"/>
</dbReference>
<dbReference type="CDD" id="cd00805">
    <property type="entry name" value="TyrRS_core"/>
    <property type="match status" value="1"/>
</dbReference>
<dbReference type="PANTHER" id="PTHR11766:SF0">
    <property type="entry name" value="TYROSINE--TRNA LIGASE, MITOCHONDRIAL"/>
    <property type="match status" value="1"/>
</dbReference>
<dbReference type="eggNOG" id="COG0162">
    <property type="taxonomic scope" value="Bacteria"/>
</dbReference>
<proteinExistence type="inferred from homology"/>
<dbReference type="PRINTS" id="PR01040">
    <property type="entry name" value="TRNASYNTHTYR"/>
</dbReference>
<comment type="subcellular location">
    <subcellularLocation>
        <location evidence="1 11">Cytoplasm</location>
    </subcellularLocation>
</comment>
<dbReference type="Pfam" id="PF00579">
    <property type="entry name" value="tRNA-synt_1b"/>
    <property type="match status" value="1"/>
</dbReference>
<dbReference type="NCBIfam" id="TIGR00234">
    <property type="entry name" value="tyrS"/>
    <property type="match status" value="1"/>
</dbReference>
<comment type="subunit">
    <text evidence="11">Homodimer.</text>
</comment>
<dbReference type="EC" id="6.1.1.1" evidence="11"/>
<evidence type="ECO:0000256" key="8">
    <source>
        <dbReference type="ARBA" id="ARBA00023146"/>
    </source>
</evidence>
<dbReference type="SUPFAM" id="SSF52374">
    <property type="entry name" value="Nucleotidylyl transferase"/>
    <property type="match status" value="1"/>
</dbReference>
<dbReference type="GO" id="GO:0004831">
    <property type="term" value="F:tyrosine-tRNA ligase activity"/>
    <property type="evidence" value="ECO:0007669"/>
    <property type="project" value="UniProtKB-UniRule"/>
</dbReference>
<dbReference type="PANTHER" id="PTHR11766">
    <property type="entry name" value="TYROSYL-TRNA SYNTHETASE"/>
    <property type="match status" value="1"/>
</dbReference>
<feature type="binding site" evidence="11">
    <location>
        <position position="53"/>
    </location>
    <ligand>
        <name>L-tyrosine</name>
        <dbReference type="ChEBI" id="CHEBI:58315"/>
    </ligand>
</feature>
<dbReference type="EMBL" id="CP000749">
    <property type="protein sequence ID" value="ABR70002.1"/>
    <property type="molecule type" value="Genomic_DNA"/>
</dbReference>
<dbReference type="AlphaFoldDB" id="A6VU73"/>
<comment type="similarity">
    <text evidence="10 11">Belongs to the class-I aminoacyl-tRNA synthetase family. TyrS type 1 subfamily.</text>
</comment>
<keyword evidence="4 11" id="KW-0547">Nucleotide-binding</keyword>
<comment type="function">
    <text evidence="11">Catalyzes the attachment of tyrosine to tRNA(Tyr) in a two-step reaction: tyrosine is first activated by ATP to form Tyr-AMP and then transferred to the acceptor end of tRNA(Tyr).</text>
</comment>
<feature type="binding site" evidence="11">
    <location>
        <position position="191"/>
    </location>
    <ligand>
        <name>L-tyrosine</name>
        <dbReference type="ChEBI" id="CHEBI:58315"/>
    </ligand>
</feature>
<dbReference type="InterPro" id="IPR036986">
    <property type="entry name" value="S4_RNA-bd_sf"/>
</dbReference>
<dbReference type="KEGG" id="mmw:Mmwyl1_1071"/>
<feature type="short sequence motif" description="'HIGH' region" evidence="11">
    <location>
        <begin position="58"/>
        <end position="67"/>
    </location>
</feature>
<dbReference type="FunFam" id="1.10.240.10:FF:000001">
    <property type="entry name" value="Tyrosine--tRNA ligase"/>
    <property type="match status" value="1"/>
</dbReference>
<dbReference type="Gene3D" id="3.10.290.10">
    <property type="entry name" value="RNA-binding S4 domain"/>
    <property type="match status" value="1"/>
</dbReference>
<dbReference type="STRING" id="400668.Mmwyl1_1071"/>
<evidence type="ECO:0000313" key="12">
    <source>
        <dbReference type="EMBL" id="ABR70002.1"/>
    </source>
</evidence>
<dbReference type="HOGENOM" id="CLU_024003_0_3_6"/>
<feature type="short sequence motif" description="'KMSKS' region" evidence="11">
    <location>
        <begin position="251"/>
        <end position="255"/>
    </location>
</feature>
<keyword evidence="5 11" id="KW-0067">ATP-binding</keyword>